<evidence type="ECO:0000313" key="3">
    <source>
        <dbReference type="Proteomes" id="UP001528040"/>
    </source>
</evidence>
<dbReference type="SMART" id="SM00935">
    <property type="entry name" value="OmpH"/>
    <property type="match status" value="1"/>
</dbReference>
<dbReference type="SUPFAM" id="SSF111384">
    <property type="entry name" value="OmpH-like"/>
    <property type="match status" value="1"/>
</dbReference>
<dbReference type="EMBL" id="JAQIIO010000006">
    <property type="protein sequence ID" value="MDA5094878.1"/>
    <property type="molecule type" value="Genomic_DNA"/>
</dbReference>
<dbReference type="InterPro" id="IPR005632">
    <property type="entry name" value="Chaperone_Skp"/>
</dbReference>
<evidence type="ECO:0000256" key="1">
    <source>
        <dbReference type="SAM" id="MobiDB-lite"/>
    </source>
</evidence>
<gene>
    <name evidence="2" type="ORF">O2N63_12360</name>
</gene>
<feature type="compositionally biased region" description="Polar residues" evidence="1">
    <location>
        <begin position="35"/>
        <end position="60"/>
    </location>
</feature>
<name>A0ABT4W557_9RHOB</name>
<comment type="caution">
    <text evidence="2">The sequence shown here is derived from an EMBL/GenBank/DDBJ whole genome shotgun (WGS) entry which is preliminary data.</text>
</comment>
<dbReference type="RefSeq" id="WP_271054585.1">
    <property type="nucleotide sequence ID" value="NZ_JAQIIO010000006.1"/>
</dbReference>
<evidence type="ECO:0000313" key="2">
    <source>
        <dbReference type="EMBL" id="MDA5094878.1"/>
    </source>
</evidence>
<protein>
    <submittedName>
        <fullName evidence="2">OmpH family outer membrane protein</fullName>
    </submittedName>
</protein>
<dbReference type="Pfam" id="PF03938">
    <property type="entry name" value="OmpH"/>
    <property type="match status" value="1"/>
</dbReference>
<accession>A0ABT4W557</accession>
<proteinExistence type="predicted"/>
<dbReference type="Proteomes" id="UP001528040">
    <property type="component" value="Unassembled WGS sequence"/>
</dbReference>
<sequence length="211" mass="23019">MSTCSGNLGAGSFLRRLTLAVTLGVASYGSGFAQEATNPTRGQQDNGTSQVGPTNNSRSPVLTVDRDRLFTGSLFGKRVLAEVEEERARLATEARKVDAALAAEEKDLTEQRKQLSSEEFRALADAFDAKVQALRNERPAQELAFTQMFEREQQSYFEKIGPILGDVVRERGGVVIVDRRVILLTTQNIDVTDEAIARIDAVLGDGTTQPD</sequence>
<keyword evidence="3" id="KW-1185">Reference proteome</keyword>
<organism evidence="2 3">
    <name type="scientific">Aliiroseovarius salicola</name>
    <dbReference type="NCBI Taxonomy" id="3009082"/>
    <lineage>
        <taxon>Bacteria</taxon>
        <taxon>Pseudomonadati</taxon>
        <taxon>Pseudomonadota</taxon>
        <taxon>Alphaproteobacteria</taxon>
        <taxon>Rhodobacterales</taxon>
        <taxon>Paracoccaceae</taxon>
        <taxon>Aliiroseovarius</taxon>
    </lineage>
</organism>
<feature type="region of interest" description="Disordered" evidence="1">
    <location>
        <begin position="34"/>
        <end position="61"/>
    </location>
</feature>
<dbReference type="Gene3D" id="3.30.910.20">
    <property type="entry name" value="Skp domain"/>
    <property type="match status" value="1"/>
</dbReference>
<reference evidence="2 3" key="1">
    <citation type="submission" date="2023-01" db="EMBL/GenBank/DDBJ databases">
        <authorList>
            <person name="Yoon J.-W."/>
        </authorList>
    </citation>
    <scope>NUCLEOTIDE SEQUENCE [LARGE SCALE GENOMIC DNA]</scope>
    <source>
        <strain evidence="2 3">KMU-50</strain>
    </source>
</reference>
<dbReference type="InterPro" id="IPR024930">
    <property type="entry name" value="Skp_dom_sf"/>
</dbReference>